<dbReference type="InterPro" id="IPR050814">
    <property type="entry name" value="Myo-inositol_Transporter"/>
</dbReference>
<feature type="compositionally biased region" description="Basic and acidic residues" evidence="6">
    <location>
        <begin position="296"/>
        <end position="308"/>
    </location>
</feature>
<dbReference type="SUPFAM" id="SSF103473">
    <property type="entry name" value="MFS general substrate transporter"/>
    <property type="match status" value="1"/>
</dbReference>
<gene>
    <name evidence="8" type="ORF">Egran_06673</name>
</gene>
<feature type="transmembrane region" description="Helical" evidence="7">
    <location>
        <begin position="100"/>
        <end position="119"/>
    </location>
</feature>
<feature type="region of interest" description="Disordered" evidence="6">
    <location>
        <begin position="276"/>
        <end position="322"/>
    </location>
</feature>
<evidence type="ECO:0000256" key="3">
    <source>
        <dbReference type="ARBA" id="ARBA00022692"/>
    </source>
</evidence>
<feature type="transmembrane region" description="Helical" evidence="7">
    <location>
        <begin position="131"/>
        <end position="154"/>
    </location>
</feature>
<organism evidence="8 9">
    <name type="scientific">Elaphomyces granulatus</name>
    <dbReference type="NCBI Taxonomy" id="519963"/>
    <lineage>
        <taxon>Eukaryota</taxon>
        <taxon>Fungi</taxon>
        <taxon>Dikarya</taxon>
        <taxon>Ascomycota</taxon>
        <taxon>Pezizomycotina</taxon>
        <taxon>Eurotiomycetes</taxon>
        <taxon>Eurotiomycetidae</taxon>
        <taxon>Eurotiales</taxon>
        <taxon>Elaphomycetaceae</taxon>
        <taxon>Elaphomyces</taxon>
    </lineage>
</organism>
<feature type="transmembrane region" description="Helical" evidence="7">
    <location>
        <begin position="195"/>
        <end position="213"/>
    </location>
</feature>
<feature type="compositionally biased region" description="Polar residues" evidence="6">
    <location>
        <begin position="282"/>
        <end position="291"/>
    </location>
</feature>
<proteinExistence type="predicted"/>
<dbReference type="PANTHER" id="PTHR48020:SF40">
    <property type="entry name" value="MAJOR FACILITATOR SUPERFAMILY (MFS) PROFILE DOMAIN-CONTAINING PROTEIN"/>
    <property type="match status" value="1"/>
</dbReference>
<dbReference type="Pfam" id="PF00083">
    <property type="entry name" value="Sugar_tr"/>
    <property type="match status" value="1"/>
</dbReference>
<keyword evidence="2" id="KW-0813">Transport</keyword>
<protein>
    <recommendedName>
        <fullName evidence="10">Major facilitator superfamily (MFS) profile domain-containing protein</fullName>
    </recommendedName>
</protein>
<sequence length="322" mass="35270">MTKESSRCDFIYGSYAFALSGINILAFFASVFFYAPGLFQSRGDPVGDSLRLTIGFGAANAVFSVIAYFVIEPPEDDEDDSTPGKKKLQLAKRLRGRRSLLMISLGGGTAMLFVLTFLLNLNESSPAKLPLVVTFIMLFTLFYSPGAGCVPFVYSAEVWPNDGRGMSYPTSSFLSSALFYASGRERLTPRVEVGMSWAVFWNFLGAGILALLVPRGLQWGSSKLFGLFTGISFFGLILVFLFVRSTGHGMSLEDISLGFKRETTLTFSKERIEELTPPCINRPSSNENNGNGARVTETEPKEPERAVTRDPPGQESETIGET</sequence>
<accession>A0A232LN35</accession>
<dbReference type="OrthoDB" id="6339427at2759"/>
<dbReference type="EMBL" id="NPHW01006776">
    <property type="protein sequence ID" value="OXV05559.1"/>
    <property type="molecule type" value="Genomic_DNA"/>
</dbReference>
<evidence type="ECO:0000256" key="1">
    <source>
        <dbReference type="ARBA" id="ARBA00004370"/>
    </source>
</evidence>
<keyword evidence="4 7" id="KW-1133">Transmembrane helix</keyword>
<dbReference type="InterPro" id="IPR005828">
    <property type="entry name" value="MFS_sugar_transport-like"/>
</dbReference>
<evidence type="ECO:0000256" key="4">
    <source>
        <dbReference type="ARBA" id="ARBA00022989"/>
    </source>
</evidence>
<comment type="subcellular location">
    <subcellularLocation>
        <location evidence="1">Membrane</location>
    </subcellularLocation>
</comment>
<dbReference type="PANTHER" id="PTHR48020">
    <property type="entry name" value="PROTON MYO-INOSITOL COTRANSPORTER"/>
    <property type="match status" value="1"/>
</dbReference>
<dbReference type="AlphaFoldDB" id="A0A232LN35"/>
<evidence type="ECO:0000256" key="6">
    <source>
        <dbReference type="SAM" id="MobiDB-lite"/>
    </source>
</evidence>
<evidence type="ECO:0000256" key="2">
    <source>
        <dbReference type="ARBA" id="ARBA00022448"/>
    </source>
</evidence>
<evidence type="ECO:0000256" key="7">
    <source>
        <dbReference type="SAM" id="Phobius"/>
    </source>
</evidence>
<reference evidence="8 9" key="1">
    <citation type="journal article" date="2015" name="Environ. Microbiol.">
        <title>Metagenome sequence of Elaphomyces granulatus from sporocarp tissue reveals Ascomycota ectomycorrhizal fingerprints of genome expansion and a Proteobacteria-rich microbiome.</title>
        <authorList>
            <person name="Quandt C.A."/>
            <person name="Kohler A."/>
            <person name="Hesse C.N."/>
            <person name="Sharpton T.J."/>
            <person name="Martin F."/>
            <person name="Spatafora J.W."/>
        </authorList>
    </citation>
    <scope>NUCLEOTIDE SEQUENCE [LARGE SCALE GENOMIC DNA]</scope>
    <source>
        <strain evidence="8 9">OSC145934</strain>
    </source>
</reference>
<dbReference type="GO" id="GO:0016020">
    <property type="term" value="C:membrane"/>
    <property type="evidence" value="ECO:0007669"/>
    <property type="project" value="UniProtKB-SubCell"/>
</dbReference>
<feature type="transmembrane region" description="Helical" evidence="7">
    <location>
        <begin position="12"/>
        <end position="38"/>
    </location>
</feature>
<dbReference type="InterPro" id="IPR036259">
    <property type="entry name" value="MFS_trans_sf"/>
</dbReference>
<dbReference type="Gene3D" id="1.20.1250.20">
    <property type="entry name" value="MFS general substrate transporter like domains"/>
    <property type="match status" value="1"/>
</dbReference>
<name>A0A232LN35_9EURO</name>
<keyword evidence="9" id="KW-1185">Reference proteome</keyword>
<evidence type="ECO:0000313" key="8">
    <source>
        <dbReference type="EMBL" id="OXV05559.1"/>
    </source>
</evidence>
<keyword evidence="5 7" id="KW-0472">Membrane</keyword>
<comment type="caution">
    <text evidence="8">The sequence shown here is derived from an EMBL/GenBank/DDBJ whole genome shotgun (WGS) entry which is preliminary data.</text>
</comment>
<dbReference type="GO" id="GO:0022857">
    <property type="term" value="F:transmembrane transporter activity"/>
    <property type="evidence" value="ECO:0007669"/>
    <property type="project" value="InterPro"/>
</dbReference>
<feature type="transmembrane region" description="Helical" evidence="7">
    <location>
        <begin position="225"/>
        <end position="243"/>
    </location>
</feature>
<dbReference type="Proteomes" id="UP000243515">
    <property type="component" value="Unassembled WGS sequence"/>
</dbReference>
<evidence type="ECO:0000313" key="9">
    <source>
        <dbReference type="Proteomes" id="UP000243515"/>
    </source>
</evidence>
<evidence type="ECO:0008006" key="10">
    <source>
        <dbReference type="Google" id="ProtNLM"/>
    </source>
</evidence>
<evidence type="ECO:0000256" key="5">
    <source>
        <dbReference type="ARBA" id="ARBA00023136"/>
    </source>
</evidence>
<feature type="transmembrane region" description="Helical" evidence="7">
    <location>
        <begin position="50"/>
        <end position="71"/>
    </location>
</feature>
<keyword evidence="3 7" id="KW-0812">Transmembrane</keyword>